<reference evidence="1 2" key="1">
    <citation type="journal article" date="2016" name="Nat. Commun.">
        <title>Thousands of microbial genomes shed light on interconnected biogeochemical processes in an aquifer system.</title>
        <authorList>
            <person name="Anantharaman K."/>
            <person name="Brown C.T."/>
            <person name="Hug L.A."/>
            <person name="Sharon I."/>
            <person name="Castelle C.J."/>
            <person name="Probst A.J."/>
            <person name="Thomas B.C."/>
            <person name="Singh A."/>
            <person name="Wilkins M.J."/>
            <person name="Karaoz U."/>
            <person name="Brodie E.L."/>
            <person name="Williams K.H."/>
            <person name="Hubbard S.S."/>
            <person name="Banfield J.F."/>
        </authorList>
    </citation>
    <scope>NUCLEOTIDE SEQUENCE [LARGE SCALE GENOMIC DNA]</scope>
</reference>
<sequence>MPEEDKIQRKELWRSLNNVRQGDWEKAGKRLGLDVFRYYGKGDHYVIRDPAYPDPSDYRGLITTVDKALNKISNQKIFKQILNCGIPEDNIWRALKMLK</sequence>
<evidence type="ECO:0000313" key="1">
    <source>
        <dbReference type="EMBL" id="OGF77572.1"/>
    </source>
</evidence>
<gene>
    <name evidence="1" type="ORF">A2W54_01870</name>
</gene>
<evidence type="ECO:0008006" key="3">
    <source>
        <dbReference type="Google" id="ProtNLM"/>
    </source>
</evidence>
<comment type="caution">
    <text evidence="1">The sequence shown here is derived from an EMBL/GenBank/DDBJ whole genome shotgun (WGS) entry which is preliminary data.</text>
</comment>
<protein>
    <recommendedName>
        <fullName evidence="3">Type II toxin-antitoxin system HicA family toxin</fullName>
    </recommendedName>
</protein>
<name>A0A1F5WPG2_9BACT</name>
<proteinExistence type="predicted"/>
<dbReference type="EMBL" id="MFHI01000040">
    <property type="protein sequence ID" value="OGF77572.1"/>
    <property type="molecule type" value="Genomic_DNA"/>
</dbReference>
<accession>A0A1F5WPG2</accession>
<organism evidence="1 2">
    <name type="scientific">Candidatus Giovannonibacteria bacterium RIFCSPHIGHO2_02_43_13</name>
    <dbReference type="NCBI Taxonomy" id="1798330"/>
    <lineage>
        <taxon>Bacteria</taxon>
        <taxon>Candidatus Giovannoniibacteriota</taxon>
    </lineage>
</organism>
<evidence type="ECO:0000313" key="2">
    <source>
        <dbReference type="Proteomes" id="UP000178425"/>
    </source>
</evidence>
<dbReference type="AlphaFoldDB" id="A0A1F5WPG2"/>
<dbReference type="Proteomes" id="UP000178425">
    <property type="component" value="Unassembled WGS sequence"/>
</dbReference>